<reference evidence="1 3" key="1">
    <citation type="submission" date="2019-09" db="EMBL/GenBank/DDBJ databases">
        <authorList>
            <person name="Cummings J.R."/>
            <person name="Eaglin Z.M."/>
            <person name="Kluemper A.J."/>
            <person name="Powell E.A."/>
            <person name="Stamm J."/>
            <person name="Thompson S.A."/>
            <person name="Tolsma S."/>
            <person name="Caruso S.M."/>
            <person name="Garlena R.A."/>
            <person name="Russell D.A."/>
            <person name="Pope W.H."/>
            <person name="Jacobs-Se D."/>
            <person name="Hatfull G.F."/>
        </authorList>
    </citation>
    <scope>NUCLEOTIDE SEQUENCE [LARGE SCALE GENOMIC DNA]</scope>
</reference>
<proteinExistence type="predicted"/>
<evidence type="ECO:0000313" key="2">
    <source>
        <dbReference type="EMBL" id="QGH76524.1"/>
    </source>
</evidence>
<organism evidence="1 3">
    <name type="scientific">Streptomyces phage Daubenski</name>
    <dbReference type="NCBI Taxonomy" id="2653725"/>
    <lineage>
        <taxon>Viruses</taxon>
        <taxon>Duplodnaviria</taxon>
        <taxon>Heunggongvirae</taxon>
        <taxon>Uroviricota</taxon>
        <taxon>Caudoviricetes</taxon>
        <taxon>Stanwilliamsviridae</taxon>
        <taxon>Boydwoodruffvirinae</taxon>
        <taxon>Samistivirus</taxon>
        <taxon>Samistivirus daubenski</taxon>
    </lineage>
</organism>
<name>A0A5Q2WD14_9CAUD</name>
<evidence type="ECO:0000313" key="1">
    <source>
        <dbReference type="EMBL" id="QGH76326.1"/>
    </source>
</evidence>
<dbReference type="KEGG" id="vg:65122728"/>
<dbReference type="RefSeq" id="YP_010104779.1">
    <property type="nucleotide sequence ID" value="NC_055822.1"/>
</dbReference>
<accession>A0A5Q2WD14</accession>
<gene>
    <name evidence="1" type="primary">14</name>
    <name evidence="2" type="synonym">252</name>
    <name evidence="1" type="ORF">SEA_DAUBENSKI_15</name>
    <name evidence="2" type="ORF">SEA_DAUBENSKI_259</name>
</gene>
<dbReference type="Proteomes" id="UP000375470">
    <property type="component" value="Segment"/>
</dbReference>
<dbReference type="GeneID" id="65122728"/>
<evidence type="ECO:0000313" key="3">
    <source>
        <dbReference type="Proteomes" id="UP000375470"/>
    </source>
</evidence>
<keyword evidence="3" id="KW-1185">Reference proteome</keyword>
<sequence>MAVSLAKVTDAAHKVVSSVTLTEGFKVKGSKSTFSIRLETWQVPGAALGNTEVRVVVRDQDGKFHGATNFRQNIVLDFTNLMNGNHSNKRAGKK</sequence>
<dbReference type="EMBL" id="MN444876">
    <property type="protein sequence ID" value="QGH76524.1"/>
    <property type="molecule type" value="Genomic_DNA"/>
</dbReference>
<dbReference type="EMBL" id="MN444876">
    <property type="protein sequence ID" value="QGH76326.1"/>
    <property type="molecule type" value="Genomic_DNA"/>
</dbReference>
<protein>
    <submittedName>
        <fullName evidence="1">Uncharacterized protein</fullName>
    </submittedName>
</protein>